<feature type="region of interest" description="Disordered" evidence="1">
    <location>
        <begin position="18"/>
        <end position="57"/>
    </location>
</feature>
<evidence type="ECO:0000313" key="3">
    <source>
        <dbReference type="Proteomes" id="UP000077266"/>
    </source>
</evidence>
<protein>
    <submittedName>
        <fullName evidence="2">Uncharacterized protein</fullName>
    </submittedName>
</protein>
<keyword evidence="3" id="KW-1185">Reference proteome</keyword>
<organism evidence="2 3">
    <name type="scientific">Exidia glandulosa HHB12029</name>
    <dbReference type="NCBI Taxonomy" id="1314781"/>
    <lineage>
        <taxon>Eukaryota</taxon>
        <taxon>Fungi</taxon>
        <taxon>Dikarya</taxon>
        <taxon>Basidiomycota</taxon>
        <taxon>Agaricomycotina</taxon>
        <taxon>Agaricomycetes</taxon>
        <taxon>Auriculariales</taxon>
        <taxon>Exidiaceae</taxon>
        <taxon>Exidia</taxon>
    </lineage>
</organism>
<evidence type="ECO:0000313" key="2">
    <source>
        <dbReference type="EMBL" id="KZW01140.1"/>
    </source>
</evidence>
<dbReference type="Proteomes" id="UP000077266">
    <property type="component" value="Unassembled WGS sequence"/>
</dbReference>
<sequence length="100" mass="10550">MHTPPAVPVASVATYHSVDGHGSGYFRQPQSSDHGHTRQMSFDGIARTSTPESPSGRTVSAAVFKSRSPTLPATAPIINVVRPFPPLPPSNHPKTPNASL</sequence>
<name>A0A166BHI8_EXIGL</name>
<feature type="non-terminal residue" evidence="2">
    <location>
        <position position="100"/>
    </location>
</feature>
<evidence type="ECO:0000256" key="1">
    <source>
        <dbReference type="SAM" id="MobiDB-lite"/>
    </source>
</evidence>
<proteinExistence type="predicted"/>
<gene>
    <name evidence="2" type="ORF">EXIGLDRAFT_719517</name>
</gene>
<reference evidence="2 3" key="1">
    <citation type="journal article" date="2016" name="Mol. Biol. Evol.">
        <title>Comparative Genomics of Early-Diverging Mushroom-Forming Fungi Provides Insights into the Origins of Lignocellulose Decay Capabilities.</title>
        <authorList>
            <person name="Nagy L.G."/>
            <person name="Riley R."/>
            <person name="Tritt A."/>
            <person name="Adam C."/>
            <person name="Daum C."/>
            <person name="Floudas D."/>
            <person name="Sun H."/>
            <person name="Yadav J.S."/>
            <person name="Pangilinan J."/>
            <person name="Larsson K.H."/>
            <person name="Matsuura K."/>
            <person name="Barry K."/>
            <person name="Labutti K."/>
            <person name="Kuo R."/>
            <person name="Ohm R.A."/>
            <person name="Bhattacharya S.S."/>
            <person name="Shirouzu T."/>
            <person name="Yoshinaga Y."/>
            <person name="Martin F.M."/>
            <person name="Grigoriev I.V."/>
            <person name="Hibbett D.S."/>
        </authorList>
    </citation>
    <scope>NUCLEOTIDE SEQUENCE [LARGE SCALE GENOMIC DNA]</scope>
    <source>
        <strain evidence="2 3">HHB12029</strain>
    </source>
</reference>
<dbReference type="EMBL" id="KV425896">
    <property type="protein sequence ID" value="KZW01140.1"/>
    <property type="molecule type" value="Genomic_DNA"/>
</dbReference>
<accession>A0A166BHI8</accession>
<dbReference type="InParanoid" id="A0A166BHI8"/>
<feature type="compositionally biased region" description="Polar residues" evidence="1">
    <location>
        <begin position="47"/>
        <end position="57"/>
    </location>
</feature>
<dbReference type="AlphaFoldDB" id="A0A166BHI8"/>